<name>A0A918LVA7_9ACTN</name>
<proteinExistence type="predicted"/>
<dbReference type="AlphaFoldDB" id="A0A918LVA7"/>
<sequence length="124" mass="12814">MRKRLAILTVAAVLPLTGGASLAVATQAGAAPPPPPQVTVTGKVAACEGGSDADEVSIETSKETKAVDLKGSNKYTIVFKKIPKAGRDATATVTCEDGNTYTDEFNIKGAQGTEPVTQKRNLEP</sequence>
<evidence type="ECO:0000256" key="1">
    <source>
        <dbReference type="SAM" id="SignalP"/>
    </source>
</evidence>
<evidence type="ECO:0008006" key="4">
    <source>
        <dbReference type="Google" id="ProtNLM"/>
    </source>
</evidence>
<protein>
    <recommendedName>
        <fullName evidence="4">Secreted protein</fullName>
    </recommendedName>
</protein>
<keyword evidence="3" id="KW-1185">Reference proteome</keyword>
<feature type="signal peptide" evidence="1">
    <location>
        <begin position="1"/>
        <end position="30"/>
    </location>
</feature>
<comment type="caution">
    <text evidence="2">The sequence shown here is derived from an EMBL/GenBank/DDBJ whole genome shotgun (WGS) entry which is preliminary data.</text>
</comment>
<evidence type="ECO:0000313" key="2">
    <source>
        <dbReference type="EMBL" id="GGT57443.1"/>
    </source>
</evidence>
<dbReference type="Proteomes" id="UP000646776">
    <property type="component" value="Unassembled WGS sequence"/>
</dbReference>
<organism evidence="2 3">
    <name type="scientific">Streptomyces phaeofaciens</name>
    <dbReference type="NCBI Taxonomy" id="68254"/>
    <lineage>
        <taxon>Bacteria</taxon>
        <taxon>Bacillati</taxon>
        <taxon>Actinomycetota</taxon>
        <taxon>Actinomycetes</taxon>
        <taxon>Kitasatosporales</taxon>
        <taxon>Streptomycetaceae</taxon>
        <taxon>Streptomyces</taxon>
    </lineage>
</organism>
<reference evidence="2" key="1">
    <citation type="journal article" date="2014" name="Int. J. Syst. Evol. Microbiol.">
        <title>Complete genome sequence of Corynebacterium casei LMG S-19264T (=DSM 44701T), isolated from a smear-ripened cheese.</title>
        <authorList>
            <consortium name="US DOE Joint Genome Institute (JGI-PGF)"/>
            <person name="Walter F."/>
            <person name="Albersmeier A."/>
            <person name="Kalinowski J."/>
            <person name="Ruckert C."/>
        </authorList>
    </citation>
    <scope>NUCLEOTIDE SEQUENCE</scope>
    <source>
        <strain evidence="2">JCM 4125</strain>
    </source>
</reference>
<accession>A0A918LVA7</accession>
<gene>
    <name evidence="2" type="ORF">GCM10010226_38450</name>
</gene>
<feature type="chain" id="PRO_5037701775" description="Secreted protein" evidence="1">
    <location>
        <begin position="31"/>
        <end position="124"/>
    </location>
</feature>
<reference evidence="2" key="2">
    <citation type="submission" date="2020-09" db="EMBL/GenBank/DDBJ databases">
        <authorList>
            <person name="Sun Q."/>
            <person name="Ohkuma M."/>
        </authorList>
    </citation>
    <scope>NUCLEOTIDE SEQUENCE</scope>
    <source>
        <strain evidence="2">JCM 4125</strain>
    </source>
</reference>
<dbReference type="EMBL" id="BMSA01000010">
    <property type="protein sequence ID" value="GGT57443.1"/>
    <property type="molecule type" value="Genomic_DNA"/>
</dbReference>
<evidence type="ECO:0000313" key="3">
    <source>
        <dbReference type="Proteomes" id="UP000646776"/>
    </source>
</evidence>
<keyword evidence="1" id="KW-0732">Signal</keyword>